<keyword evidence="6 9" id="KW-0418">Kinase</keyword>
<organism evidence="12 13">
    <name type="scientific">Leptomonas seymouri</name>
    <dbReference type="NCBI Taxonomy" id="5684"/>
    <lineage>
        <taxon>Eukaryota</taxon>
        <taxon>Discoba</taxon>
        <taxon>Euglenozoa</taxon>
        <taxon>Kinetoplastea</taxon>
        <taxon>Metakinetoplastina</taxon>
        <taxon>Trypanosomatida</taxon>
        <taxon>Trypanosomatidae</taxon>
        <taxon>Leishmaniinae</taxon>
        <taxon>Leptomonas</taxon>
    </lineage>
</organism>
<evidence type="ECO:0000313" key="12">
    <source>
        <dbReference type="EMBL" id="KPI86270.1"/>
    </source>
</evidence>
<protein>
    <recommendedName>
        <fullName evidence="9">Diacylglycerol kinase</fullName>
        <shortName evidence="9">DAG kinase</shortName>
        <ecNumber evidence="9">2.7.1.107</ecNumber>
    </recommendedName>
</protein>
<comment type="catalytic activity">
    <reaction evidence="9">
        <text>a 1,2-diacyl-sn-glycerol + ATP = a 1,2-diacyl-sn-glycero-3-phosphate + ADP + H(+)</text>
        <dbReference type="Rhea" id="RHEA:10272"/>
        <dbReference type="ChEBI" id="CHEBI:15378"/>
        <dbReference type="ChEBI" id="CHEBI:17815"/>
        <dbReference type="ChEBI" id="CHEBI:30616"/>
        <dbReference type="ChEBI" id="CHEBI:58608"/>
        <dbReference type="ChEBI" id="CHEBI:456216"/>
        <dbReference type="EC" id="2.7.1.107"/>
    </reaction>
</comment>
<comment type="subcellular location">
    <subcellularLocation>
        <location evidence="1">Membrane</location>
    </subcellularLocation>
</comment>
<evidence type="ECO:0000256" key="5">
    <source>
        <dbReference type="ARBA" id="ARBA00022771"/>
    </source>
</evidence>
<dbReference type="SUPFAM" id="SSF111331">
    <property type="entry name" value="NAD kinase/diacylglycerol kinase-like"/>
    <property type="match status" value="1"/>
</dbReference>
<evidence type="ECO:0000259" key="11">
    <source>
        <dbReference type="PROSITE" id="PS50146"/>
    </source>
</evidence>
<dbReference type="OMA" id="VYSGYSC"/>
<dbReference type="InterPro" id="IPR037607">
    <property type="entry name" value="DGK"/>
</dbReference>
<keyword evidence="5" id="KW-0479">Metal-binding</keyword>
<evidence type="ECO:0000256" key="9">
    <source>
        <dbReference type="RuleBase" id="RU361128"/>
    </source>
</evidence>
<evidence type="ECO:0000256" key="8">
    <source>
        <dbReference type="ARBA" id="ARBA00023136"/>
    </source>
</evidence>
<evidence type="ECO:0000313" key="13">
    <source>
        <dbReference type="Proteomes" id="UP000038009"/>
    </source>
</evidence>
<dbReference type="EC" id="2.7.1.107" evidence="9"/>
<evidence type="ECO:0000256" key="10">
    <source>
        <dbReference type="SAM" id="MobiDB-lite"/>
    </source>
</evidence>
<evidence type="ECO:0000256" key="4">
    <source>
        <dbReference type="ARBA" id="ARBA00022741"/>
    </source>
</evidence>
<dbReference type="AlphaFoldDB" id="A0A0N1PD11"/>
<accession>A0A0N1PD11</accession>
<sequence length="447" mass="48591">MADHSTNNKSLTSEPERPCAFVNMNSGERSAALFVADQLKKNFGADNVLDLFPVKGKPPVIEEAKQFLIQRKPDLLVVAGGDGTVSLGFDIVDEVRAAKLVGPATAPIAVIPMGTGNDLSRSLGFGGGYKKPLVKAEERFTKVIKRLFMARPRVIDRFALTITTIDPDTVTPGHAGGVNGHRPSKQRSAPSLPKEECRSFLEERHRCSHAESAASSAEQRQQQHQQESSSPTPAQPPSSRCKETKKVFTNYFSIGFDAEVAKAFGDFRDHHPGICKSRVGNKIWYGCFGCNAMCCSSTLPKKHVSLTVDGKAIKVPSNMKSIVVSSMITYAGGNILWADSRQKFDTQAVDDGKVEVVALEGVWHMVGIGTRIRSGKKLAQGSSIVLYSPAHFTMQYDGEPIAAMGAPDQMVKIVIEFMSQSLGTEVPLEKESNRKATQASHSETERK</sequence>
<comment type="similarity">
    <text evidence="2 9">Belongs to the eukaryotic diacylglycerol kinase family.</text>
</comment>
<dbReference type="InterPro" id="IPR000756">
    <property type="entry name" value="Diacylglycerol_kin_accessory"/>
</dbReference>
<keyword evidence="5" id="KW-0863">Zinc-finger</keyword>
<dbReference type="GO" id="GO:0005524">
    <property type="term" value="F:ATP binding"/>
    <property type="evidence" value="ECO:0007669"/>
    <property type="project" value="UniProtKB-KW"/>
</dbReference>
<feature type="region of interest" description="Disordered" evidence="10">
    <location>
        <begin position="426"/>
        <end position="447"/>
    </location>
</feature>
<reference evidence="12 13" key="1">
    <citation type="journal article" date="2015" name="PLoS Pathog.">
        <title>Leptomonas seymouri: Adaptations to the Dixenous Life Cycle Analyzed by Genome Sequencing, Transcriptome Profiling and Co-infection with Leishmania donovani.</title>
        <authorList>
            <person name="Kraeva N."/>
            <person name="Butenko A."/>
            <person name="Hlavacova J."/>
            <person name="Kostygov A."/>
            <person name="Myskova J."/>
            <person name="Grybchuk D."/>
            <person name="Lestinova T."/>
            <person name="Votypka J."/>
            <person name="Volf P."/>
            <person name="Opperdoes F."/>
            <person name="Flegontov P."/>
            <person name="Lukes J."/>
            <person name="Yurchenko V."/>
        </authorList>
    </citation>
    <scope>NUCLEOTIDE SEQUENCE [LARGE SCALE GENOMIC DNA]</scope>
    <source>
        <strain evidence="12 13">ATCC 30220</strain>
    </source>
</reference>
<keyword evidence="5" id="KW-0862">Zinc</keyword>
<dbReference type="InterPro" id="IPR001206">
    <property type="entry name" value="Diacylglycerol_kinase_cat_dom"/>
</dbReference>
<dbReference type="GO" id="GO:0016020">
    <property type="term" value="C:membrane"/>
    <property type="evidence" value="ECO:0007669"/>
    <property type="project" value="UniProtKB-SubCell"/>
</dbReference>
<dbReference type="PROSITE" id="PS50146">
    <property type="entry name" value="DAGK"/>
    <property type="match status" value="1"/>
</dbReference>
<dbReference type="SMART" id="SM00045">
    <property type="entry name" value="DAGKa"/>
    <property type="match status" value="1"/>
</dbReference>
<dbReference type="Pfam" id="PF00781">
    <property type="entry name" value="DAGK_cat"/>
    <property type="match status" value="1"/>
</dbReference>
<evidence type="ECO:0000256" key="2">
    <source>
        <dbReference type="ARBA" id="ARBA00009280"/>
    </source>
</evidence>
<keyword evidence="7 9" id="KW-0067">ATP-binding</keyword>
<dbReference type="InterPro" id="IPR016064">
    <property type="entry name" value="NAD/diacylglycerol_kinase_sf"/>
</dbReference>
<comment type="caution">
    <text evidence="12">The sequence shown here is derived from an EMBL/GenBank/DDBJ whole genome shotgun (WGS) entry which is preliminary data.</text>
</comment>
<keyword evidence="13" id="KW-1185">Reference proteome</keyword>
<feature type="domain" description="DAGKc" evidence="11">
    <location>
        <begin position="60"/>
        <end position="164"/>
    </location>
</feature>
<dbReference type="Gene3D" id="3.40.50.10330">
    <property type="entry name" value="Probable inorganic polyphosphate/atp-NAD kinase, domain 1"/>
    <property type="match status" value="1"/>
</dbReference>
<dbReference type="Proteomes" id="UP000038009">
    <property type="component" value="Unassembled WGS sequence"/>
</dbReference>
<dbReference type="Gene3D" id="2.60.200.40">
    <property type="match status" value="1"/>
</dbReference>
<keyword evidence="4 9" id="KW-0547">Nucleotide-binding</keyword>
<keyword evidence="3 9" id="KW-0808">Transferase</keyword>
<evidence type="ECO:0000256" key="3">
    <source>
        <dbReference type="ARBA" id="ARBA00022679"/>
    </source>
</evidence>
<keyword evidence="8" id="KW-0472">Membrane</keyword>
<dbReference type="PANTHER" id="PTHR11255:SF54">
    <property type="entry name" value="DIACYLGLYCEROL KINASE THETA"/>
    <property type="match status" value="1"/>
</dbReference>
<dbReference type="GO" id="GO:0004143">
    <property type="term" value="F:ATP-dependent diacylglycerol kinase activity"/>
    <property type="evidence" value="ECO:0007669"/>
    <property type="project" value="UniProtKB-EC"/>
</dbReference>
<dbReference type="EMBL" id="LJSK01000139">
    <property type="protein sequence ID" value="KPI86270.1"/>
    <property type="molecule type" value="Genomic_DNA"/>
</dbReference>
<feature type="region of interest" description="Disordered" evidence="10">
    <location>
        <begin position="208"/>
        <end position="241"/>
    </location>
</feature>
<name>A0A0N1PD11_LEPSE</name>
<dbReference type="GO" id="GO:0007200">
    <property type="term" value="P:phospholipase C-activating G protein-coupled receptor signaling pathway"/>
    <property type="evidence" value="ECO:0007669"/>
    <property type="project" value="InterPro"/>
</dbReference>
<feature type="region of interest" description="Disordered" evidence="10">
    <location>
        <begin position="169"/>
        <end position="195"/>
    </location>
</feature>
<feature type="compositionally biased region" description="Low complexity" evidence="10">
    <location>
        <begin position="210"/>
        <end position="232"/>
    </location>
</feature>
<dbReference type="GO" id="GO:0008270">
    <property type="term" value="F:zinc ion binding"/>
    <property type="evidence" value="ECO:0007669"/>
    <property type="project" value="UniProtKB-KW"/>
</dbReference>
<dbReference type="InterPro" id="IPR017438">
    <property type="entry name" value="ATP-NAD_kinase_N"/>
</dbReference>
<dbReference type="SMART" id="SM00046">
    <property type="entry name" value="DAGKc"/>
    <property type="match status" value="1"/>
</dbReference>
<evidence type="ECO:0000256" key="1">
    <source>
        <dbReference type="ARBA" id="ARBA00004370"/>
    </source>
</evidence>
<gene>
    <name evidence="12" type="ORF">ABL78_4653</name>
</gene>
<evidence type="ECO:0000256" key="6">
    <source>
        <dbReference type="ARBA" id="ARBA00022777"/>
    </source>
</evidence>
<dbReference type="Pfam" id="PF00609">
    <property type="entry name" value="DAGK_acc"/>
    <property type="match status" value="1"/>
</dbReference>
<evidence type="ECO:0000256" key="7">
    <source>
        <dbReference type="ARBA" id="ARBA00022840"/>
    </source>
</evidence>
<dbReference type="VEuPathDB" id="TriTrypDB:Lsey_0139_0010"/>
<proteinExistence type="inferred from homology"/>
<dbReference type="OrthoDB" id="242257at2759"/>
<dbReference type="PANTHER" id="PTHR11255">
    <property type="entry name" value="DIACYLGLYCEROL KINASE"/>
    <property type="match status" value="1"/>
</dbReference>